<dbReference type="InParanoid" id="A0A3B5QQH5"/>
<reference evidence="3" key="1">
    <citation type="submission" date="2012-01" db="EMBL/GenBank/DDBJ databases">
        <authorList>
            <person name="Walter R."/>
            <person name="Schartl M."/>
            <person name="Warren W."/>
        </authorList>
    </citation>
    <scope>NUCLEOTIDE SEQUENCE [LARGE SCALE GENOMIC DNA]</scope>
    <source>
        <strain evidence="3">JP 163 A</strain>
    </source>
</reference>
<dbReference type="Proteomes" id="UP000002852">
    <property type="component" value="Unassembled WGS sequence"/>
</dbReference>
<dbReference type="GeneTree" id="ENSGT00940000154642"/>
<organism evidence="2 3">
    <name type="scientific">Xiphophorus maculatus</name>
    <name type="common">Southern platyfish</name>
    <name type="synonym">Platypoecilus maculatus</name>
    <dbReference type="NCBI Taxonomy" id="8083"/>
    <lineage>
        <taxon>Eukaryota</taxon>
        <taxon>Metazoa</taxon>
        <taxon>Chordata</taxon>
        <taxon>Craniata</taxon>
        <taxon>Vertebrata</taxon>
        <taxon>Euteleostomi</taxon>
        <taxon>Actinopterygii</taxon>
        <taxon>Neopterygii</taxon>
        <taxon>Teleostei</taxon>
        <taxon>Neoteleostei</taxon>
        <taxon>Acanthomorphata</taxon>
        <taxon>Ovalentaria</taxon>
        <taxon>Atherinomorphae</taxon>
        <taxon>Cyprinodontiformes</taxon>
        <taxon>Poeciliidae</taxon>
        <taxon>Poeciliinae</taxon>
        <taxon>Xiphophorus</taxon>
    </lineage>
</organism>
<dbReference type="PANTHER" id="PTHR22878">
    <property type="entry name" value="DYNEIN HEAVY CHAIN 6, AXONEMAL-LIKE-RELATED"/>
    <property type="match status" value="1"/>
</dbReference>
<feature type="domain" description="Dynein heavy chain hydrolytic ATP-binding dynein motor region" evidence="1">
    <location>
        <begin position="147"/>
        <end position="177"/>
    </location>
</feature>
<name>A0A3B5QQH5_XIPMA</name>
<dbReference type="STRING" id="8083.ENSXMAP00000033659"/>
<dbReference type="OMA" id="CEDRIDW"/>
<dbReference type="Ensembl" id="ENSXMAT00000041105.1">
    <property type="protein sequence ID" value="ENSXMAP00000033659.1"/>
    <property type="gene ID" value="ENSXMAG00000027767.1"/>
</dbReference>
<reference evidence="2" key="3">
    <citation type="submission" date="2025-08" db="UniProtKB">
        <authorList>
            <consortium name="Ensembl"/>
        </authorList>
    </citation>
    <scope>IDENTIFICATION</scope>
    <source>
        <strain evidence="2">JP 163 A</strain>
    </source>
</reference>
<keyword evidence="3" id="KW-1185">Reference proteome</keyword>
<evidence type="ECO:0000313" key="3">
    <source>
        <dbReference type="Proteomes" id="UP000002852"/>
    </source>
</evidence>
<dbReference type="AlphaFoldDB" id="A0A3B5QQH5"/>
<sequence>MRRTNRLITKEAIFCYCEDKSRVEWMLLYQGMVVLAANQVWWTWEVQDVFKKVKEGEKYALKYYAEKMHRQIDELVTRITQPLKKNDRKKINTVLIIDVHARDIVDSFVDNSIMDAQEFEWESQLRFYWIQQHDDLFVHQCSATFSYGYEYMGLNGRLVITPLTDRIYLTLTQVLRHIAIPKETHGKLWCVFSGNLRAVYL</sequence>
<dbReference type="GO" id="GO:0005524">
    <property type="term" value="F:ATP binding"/>
    <property type="evidence" value="ECO:0007669"/>
    <property type="project" value="InterPro"/>
</dbReference>
<dbReference type="InterPro" id="IPR035699">
    <property type="entry name" value="AAA_6"/>
</dbReference>
<dbReference type="GO" id="GO:0030286">
    <property type="term" value="C:dynein complex"/>
    <property type="evidence" value="ECO:0007669"/>
    <property type="project" value="InterPro"/>
</dbReference>
<dbReference type="GO" id="GO:0045505">
    <property type="term" value="F:dynein intermediate chain binding"/>
    <property type="evidence" value="ECO:0007669"/>
    <property type="project" value="InterPro"/>
</dbReference>
<evidence type="ECO:0000259" key="1">
    <source>
        <dbReference type="Pfam" id="PF12774"/>
    </source>
</evidence>
<accession>A0A3B5QQH5</accession>
<reference evidence="2" key="4">
    <citation type="submission" date="2025-09" db="UniProtKB">
        <authorList>
            <consortium name="Ensembl"/>
        </authorList>
    </citation>
    <scope>IDENTIFICATION</scope>
    <source>
        <strain evidence="2">JP 163 A</strain>
    </source>
</reference>
<proteinExistence type="predicted"/>
<protein>
    <recommendedName>
        <fullName evidence="1">Dynein heavy chain hydrolytic ATP-binding dynein motor region domain-containing protein</fullName>
    </recommendedName>
</protein>
<evidence type="ECO:0000313" key="2">
    <source>
        <dbReference type="Ensembl" id="ENSXMAP00000033659.1"/>
    </source>
</evidence>
<dbReference type="InterPro" id="IPR026983">
    <property type="entry name" value="DHC"/>
</dbReference>
<dbReference type="FunFam" id="1.20.58.1120:FF:000008">
    <property type="entry name" value="Dynein heavy chain 10, axonemal"/>
    <property type="match status" value="1"/>
</dbReference>
<dbReference type="GO" id="GO:0051959">
    <property type="term" value="F:dynein light intermediate chain binding"/>
    <property type="evidence" value="ECO:0007669"/>
    <property type="project" value="InterPro"/>
</dbReference>
<reference evidence="3" key="2">
    <citation type="journal article" date="2013" name="Nat. Genet.">
        <title>The genome of the platyfish, Xiphophorus maculatus, provides insights into evolutionary adaptation and several complex traits.</title>
        <authorList>
            <person name="Schartl M."/>
            <person name="Walter R.B."/>
            <person name="Shen Y."/>
            <person name="Garcia T."/>
            <person name="Catchen J."/>
            <person name="Amores A."/>
            <person name="Braasch I."/>
            <person name="Chalopin D."/>
            <person name="Volff J.N."/>
            <person name="Lesch K.P."/>
            <person name="Bisazza A."/>
            <person name="Minx P."/>
            <person name="Hillier L."/>
            <person name="Wilson R.K."/>
            <person name="Fuerstenberg S."/>
            <person name="Boore J."/>
            <person name="Searle S."/>
            <person name="Postlethwait J.H."/>
            <person name="Warren W.C."/>
        </authorList>
    </citation>
    <scope>NUCLEOTIDE SEQUENCE [LARGE SCALE GENOMIC DNA]</scope>
    <source>
        <strain evidence="3">JP 163 A</strain>
    </source>
</reference>
<dbReference type="Pfam" id="PF12774">
    <property type="entry name" value="AAA_6"/>
    <property type="match status" value="1"/>
</dbReference>
<dbReference type="GO" id="GO:0007018">
    <property type="term" value="P:microtubule-based movement"/>
    <property type="evidence" value="ECO:0007669"/>
    <property type="project" value="InterPro"/>
</dbReference>
<dbReference type="PANTHER" id="PTHR22878:SF63">
    <property type="entry name" value="DYNEIN AXONEMAL HEAVY CHAIN 10"/>
    <property type="match status" value="1"/>
</dbReference>
<dbReference type="Gene3D" id="1.20.58.1120">
    <property type="match status" value="1"/>
</dbReference>